<evidence type="ECO:0008006" key="4">
    <source>
        <dbReference type="Google" id="ProtNLM"/>
    </source>
</evidence>
<dbReference type="AlphaFoldDB" id="A0A137PFD5"/>
<dbReference type="EMBL" id="KQ964432">
    <property type="protein sequence ID" value="KXN73718.1"/>
    <property type="molecule type" value="Genomic_DNA"/>
</dbReference>
<keyword evidence="1" id="KW-1133">Transmembrane helix</keyword>
<feature type="transmembrane region" description="Helical" evidence="1">
    <location>
        <begin position="200"/>
        <end position="219"/>
    </location>
</feature>
<keyword evidence="1" id="KW-0812">Transmembrane</keyword>
<evidence type="ECO:0000313" key="2">
    <source>
        <dbReference type="EMBL" id="KXN73718.1"/>
    </source>
</evidence>
<protein>
    <recommendedName>
        <fullName evidence="4">G-protein coupled receptors family 1 profile domain-containing protein</fullName>
    </recommendedName>
</protein>
<reference evidence="2 3" key="1">
    <citation type="journal article" date="2015" name="Genome Biol. Evol.">
        <title>Phylogenomic analyses indicate that early fungi evolved digesting cell walls of algal ancestors of land plants.</title>
        <authorList>
            <person name="Chang Y."/>
            <person name="Wang S."/>
            <person name="Sekimoto S."/>
            <person name="Aerts A.L."/>
            <person name="Choi C."/>
            <person name="Clum A."/>
            <person name="LaButti K.M."/>
            <person name="Lindquist E.A."/>
            <person name="Yee Ngan C."/>
            <person name="Ohm R.A."/>
            <person name="Salamov A.A."/>
            <person name="Grigoriev I.V."/>
            <person name="Spatafora J.W."/>
            <person name="Berbee M.L."/>
        </authorList>
    </citation>
    <scope>NUCLEOTIDE SEQUENCE [LARGE SCALE GENOMIC DNA]</scope>
    <source>
        <strain evidence="2 3">NRRL 28638</strain>
    </source>
</reference>
<dbReference type="Proteomes" id="UP000070444">
    <property type="component" value="Unassembled WGS sequence"/>
</dbReference>
<proteinExistence type="predicted"/>
<evidence type="ECO:0000313" key="3">
    <source>
        <dbReference type="Proteomes" id="UP000070444"/>
    </source>
</evidence>
<name>A0A137PFD5_CONC2</name>
<feature type="transmembrane region" description="Helical" evidence="1">
    <location>
        <begin position="83"/>
        <end position="104"/>
    </location>
</feature>
<feature type="transmembrane region" description="Helical" evidence="1">
    <location>
        <begin position="12"/>
        <end position="32"/>
    </location>
</feature>
<gene>
    <name evidence="2" type="ORF">CONCODRAFT_3278</name>
</gene>
<feature type="transmembrane region" description="Helical" evidence="1">
    <location>
        <begin position="44"/>
        <end position="63"/>
    </location>
</feature>
<feature type="transmembrane region" description="Helical" evidence="1">
    <location>
        <begin position="159"/>
        <end position="179"/>
    </location>
</feature>
<evidence type="ECO:0000256" key="1">
    <source>
        <dbReference type="SAM" id="Phobius"/>
    </source>
</evidence>
<keyword evidence="1" id="KW-0472">Membrane</keyword>
<feature type="transmembrane region" description="Helical" evidence="1">
    <location>
        <begin position="116"/>
        <end position="139"/>
    </location>
</feature>
<dbReference type="OrthoDB" id="2282627at2759"/>
<sequence length="288" mass="32037">MSSSKQINLILNPIGMTCASFVIISIVGIAIINRQLANRMTVRLIAVIALTDLLAHVGEYYAITHSTLTAGTPACTAVNGFRLFARTFYCWINMAISFHIYRSLVQLKKTNWKSEVYFWTATAVFVVAETLVYYGLGAFTGVPARKRCTPGVDDYSKNLVFILFQSLTNLFTIAVSTFTEEGGDRDHLINERRKLAFRSFLYPLSTIVTLPFEAIFLIFNGFGAYVIELFVVMVIGSGLSGVLTALAFGVDPATHKSFKTAYYLVKNRNSHKKDLDEQYGLGSNDIQL</sequence>
<feature type="transmembrane region" description="Helical" evidence="1">
    <location>
        <begin position="225"/>
        <end position="250"/>
    </location>
</feature>
<organism evidence="2 3">
    <name type="scientific">Conidiobolus coronatus (strain ATCC 28846 / CBS 209.66 / NRRL 28638)</name>
    <name type="common">Delacroixia coronata</name>
    <dbReference type="NCBI Taxonomy" id="796925"/>
    <lineage>
        <taxon>Eukaryota</taxon>
        <taxon>Fungi</taxon>
        <taxon>Fungi incertae sedis</taxon>
        <taxon>Zoopagomycota</taxon>
        <taxon>Entomophthoromycotina</taxon>
        <taxon>Entomophthoromycetes</taxon>
        <taxon>Entomophthorales</taxon>
        <taxon>Ancylistaceae</taxon>
        <taxon>Conidiobolus</taxon>
    </lineage>
</organism>
<keyword evidence="3" id="KW-1185">Reference proteome</keyword>
<accession>A0A137PFD5</accession>